<dbReference type="Pfam" id="PF08241">
    <property type="entry name" value="Methyltransf_11"/>
    <property type="match status" value="1"/>
</dbReference>
<dbReference type="InterPro" id="IPR029063">
    <property type="entry name" value="SAM-dependent_MTases_sf"/>
</dbReference>
<dbReference type="PANTHER" id="PTHR42912:SF95">
    <property type="entry name" value="METHYLTRANSFERASE TYPE 11 DOMAIN-CONTAINING PROTEIN"/>
    <property type="match status" value="1"/>
</dbReference>
<reference evidence="3 4" key="1">
    <citation type="submission" date="2018-11" db="EMBL/GenBank/DDBJ databases">
        <title>Genomes From Bacteria Associated with the Canine Oral Cavity: a Test Case for Automated Genome-Based Taxonomic Assignment.</title>
        <authorList>
            <person name="Coil D.A."/>
            <person name="Jospin G."/>
            <person name="Darling A.E."/>
            <person name="Wallis C."/>
            <person name="Davis I.J."/>
            <person name="Harris S."/>
            <person name="Eisen J.A."/>
            <person name="Holcombe L.J."/>
            <person name="O'Flynn C."/>
        </authorList>
    </citation>
    <scope>NUCLEOTIDE SEQUENCE [LARGE SCALE GENOMIC DNA]</scope>
    <source>
        <strain evidence="3 4">OH5050</strain>
    </source>
</reference>
<dbReference type="GO" id="GO:0032259">
    <property type="term" value="P:methylation"/>
    <property type="evidence" value="ECO:0007669"/>
    <property type="project" value="UniProtKB-KW"/>
</dbReference>
<dbReference type="InterPro" id="IPR050508">
    <property type="entry name" value="Methyltransf_Superfamily"/>
</dbReference>
<comment type="caution">
    <text evidence="3">The sequence shown here is derived from an EMBL/GenBank/DDBJ whole genome shotgun (WGS) entry which is preliminary data.</text>
</comment>
<dbReference type="AlphaFoldDB" id="A0A3P1VAC4"/>
<dbReference type="RefSeq" id="WP_124933564.1">
    <property type="nucleotide sequence ID" value="NZ_RQZC01000006.1"/>
</dbReference>
<dbReference type="CDD" id="cd02440">
    <property type="entry name" value="AdoMet_MTases"/>
    <property type="match status" value="1"/>
</dbReference>
<feature type="compositionally biased region" description="Low complexity" evidence="1">
    <location>
        <begin position="10"/>
        <end position="19"/>
    </location>
</feature>
<dbReference type="SUPFAM" id="SSF53335">
    <property type="entry name" value="S-adenosyl-L-methionine-dependent methyltransferases"/>
    <property type="match status" value="1"/>
</dbReference>
<keyword evidence="4" id="KW-1185">Reference proteome</keyword>
<dbReference type="Proteomes" id="UP000271272">
    <property type="component" value="Unassembled WGS sequence"/>
</dbReference>
<dbReference type="PANTHER" id="PTHR42912">
    <property type="entry name" value="METHYLTRANSFERASE"/>
    <property type="match status" value="1"/>
</dbReference>
<dbReference type="OrthoDB" id="9805171at2"/>
<feature type="domain" description="Methyltransferase type 11" evidence="2">
    <location>
        <begin position="78"/>
        <end position="172"/>
    </location>
</feature>
<keyword evidence="3" id="KW-0489">Methyltransferase</keyword>
<evidence type="ECO:0000256" key="1">
    <source>
        <dbReference type="SAM" id="MobiDB-lite"/>
    </source>
</evidence>
<accession>A0A3P1VAC4</accession>
<name>A0A3P1VAC4_9ACTO</name>
<proteinExistence type="predicted"/>
<evidence type="ECO:0000259" key="2">
    <source>
        <dbReference type="Pfam" id="PF08241"/>
    </source>
</evidence>
<dbReference type="Gene3D" id="3.40.50.150">
    <property type="entry name" value="Vaccinia Virus protein VP39"/>
    <property type="match status" value="1"/>
</dbReference>
<evidence type="ECO:0000313" key="4">
    <source>
        <dbReference type="Proteomes" id="UP000271272"/>
    </source>
</evidence>
<organism evidence="3 4">
    <name type="scientific">Actinomyces bowdenii</name>
    <dbReference type="NCBI Taxonomy" id="131109"/>
    <lineage>
        <taxon>Bacteria</taxon>
        <taxon>Bacillati</taxon>
        <taxon>Actinomycetota</taxon>
        <taxon>Actinomycetes</taxon>
        <taxon>Actinomycetales</taxon>
        <taxon>Actinomycetaceae</taxon>
        <taxon>Actinomyces</taxon>
    </lineage>
</organism>
<keyword evidence="3" id="KW-0808">Transferase</keyword>
<sequence>MSEPDDAPDPARTTPATAPSHASGQTDLPLPHAGRPVSTAPGHWVLARAGKRVLRPGGAALSAAMLRHAGLPGSDVVELAPGLGRTAAEILKAGLASYTAIDRDPDAATRVAAVVGRRGSVRQGEAAKTGLDDASADVVVGEAMLTMQGDKGKAAIVAEAARILRPGGRYAIHELAATPDDMAEARYTELRKDLARSIHVNARPMTPAAWRRLMEEAGLEVEWVETAPMALLKVGRNLRDEGVGGFLRIARNVLGDKELRARVLSMRRTFKHWEKDMAGIALVARKP</sequence>
<evidence type="ECO:0000313" key="3">
    <source>
        <dbReference type="EMBL" id="RRD29533.1"/>
    </source>
</evidence>
<protein>
    <submittedName>
        <fullName evidence="3">Class I SAM-dependent methyltransferase</fullName>
    </submittedName>
</protein>
<gene>
    <name evidence="3" type="ORF">EII10_05800</name>
</gene>
<dbReference type="InterPro" id="IPR013216">
    <property type="entry name" value="Methyltransf_11"/>
</dbReference>
<dbReference type="GO" id="GO:0008757">
    <property type="term" value="F:S-adenosylmethionine-dependent methyltransferase activity"/>
    <property type="evidence" value="ECO:0007669"/>
    <property type="project" value="InterPro"/>
</dbReference>
<feature type="region of interest" description="Disordered" evidence="1">
    <location>
        <begin position="1"/>
        <end position="36"/>
    </location>
</feature>
<dbReference type="EMBL" id="RQZC01000006">
    <property type="protein sequence ID" value="RRD29533.1"/>
    <property type="molecule type" value="Genomic_DNA"/>
</dbReference>